<keyword evidence="2" id="KW-1185">Reference proteome</keyword>
<evidence type="ECO:0000313" key="1">
    <source>
        <dbReference type="EMBL" id="KAI9454002.1"/>
    </source>
</evidence>
<protein>
    <submittedName>
        <fullName evidence="1">Uncharacterized protein</fullName>
    </submittedName>
</protein>
<reference evidence="1" key="1">
    <citation type="submission" date="2021-03" db="EMBL/GenBank/DDBJ databases">
        <title>Evolutionary priming and transition to the ectomycorrhizal habit in an iconic lineage of mushroom-forming fungi: is preadaptation a requirement?</title>
        <authorList>
            <consortium name="DOE Joint Genome Institute"/>
            <person name="Looney B.P."/>
            <person name="Miyauchi S."/>
            <person name="Morin E."/>
            <person name="Drula E."/>
            <person name="Courty P.E."/>
            <person name="Chicoki N."/>
            <person name="Fauchery L."/>
            <person name="Kohler A."/>
            <person name="Kuo A."/>
            <person name="LaButti K."/>
            <person name="Pangilinan J."/>
            <person name="Lipzen A."/>
            <person name="Riley R."/>
            <person name="Andreopoulos W."/>
            <person name="He G."/>
            <person name="Johnson J."/>
            <person name="Barry K.W."/>
            <person name="Grigoriev I.V."/>
            <person name="Nagy L."/>
            <person name="Hibbett D."/>
            <person name="Henrissat B."/>
            <person name="Matheny P.B."/>
            <person name="Labbe J."/>
            <person name="Martin A.F."/>
        </authorList>
    </citation>
    <scope>NUCLEOTIDE SEQUENCE</scope>
    <source>
        <strain evidence="1">BPL698</strain>
    </source>
</reference>
<sequence>MYSERETSPGRSSNVGTRAGTRLGQTTSSIVVNEIMAAIIPRQIVAISSPFFSLPSFTIFGSSWSIPVLPSLRDLIPPFLLAVPKKKVSHSRKAMRSANKGLKDKQNVVHCPGCGSAKLAHHLCPHCYSSINRAWKSKLRNDDSTPKGEVPS</sequence>
<dbReference type="EMBL" id="JAGFNK010000285">
    <property type="protein sequence ID" value="KAI9454002.1"/>
    <property type="molecule type" value="Genomic_DNA"/>
</dbReference>
<dbReference type="Proteomes" id="UP001207468">
    <property type="component" value="Unassembled WGS sequence"/>
</dbReference>
<name>A0ACC0U049_9AGAM</name>
<proteinExistence type="predicted"/>
<gene>
    <name evidence="1" type="ORF">F5148DRAFT_449035</name>
</gene>
<evidence type="ECO:0000313" key="2">
    <source>
        <dbReference type="Proteomes" id="UP001207468"/>
    </source>
</evidence>
<organism evidence="1 2">
    <name type="scientific">Russula earlei</name>
    <dbReference type="NCBI Taxonomy" id="71964"/>
    <lineage>
        <taxon>Eukaryota</taxon>
        <taxon>Fungi</taxon>
        <taxon>Dikarya</taxon>
        <taxon>Basidiomycota</taxon>
        <taxon>Agaricomycotina</taxon>
        <taxon>Agaricomycetes</taxon>
        <taxon>Russulales</taxon>
        <taxon>Russulaceae</taxon>
        <taxon>Russula</taxon>
    </lineage>
</organism>
<accession>A0ACC0U049</accession>
<comment type="caution">
    <text evidence="1">The sequence shown here is derived from an EMBL/GenBank/DDBJ whole genome shotgun (WGS) entry which is preliminary data.</text>
</comment>